<gene>
    <name evidence="1" type="ORF">BI347_21095</name>
</gene>
<dbReference type="RefSeq" id="WP_071117010.1">
    <property type="nucleotide sequence ID" value="NZ_MKCS01000004.1"/>
</dbReference>
<organism evidence="1 2">
    <name type="scientific">Chromobacterium sphagni</name>
    <dbReference type="NCBI Taxonomy" id="1903179"/>
    <lineage>
        <taxon>Bacteria</taxon>
        <taxon>Pseudomonadati</taxon>
        <taxon>Pseudomonadota</taxon>
        <taxon>Betaproteobacteria</taxon>
        <taxon>Neisseriales</taxon>
        <taxon>Chromobacteriaceae</taxon>
        <taxon>Chromobacterium</taxon>
    </lineage>
</organism>
<dbReference type="Proteomes" id="UP000180088">
    <property type="component" value="Unassembled WGS sequence"/>
</dbReference>
<accession>A0A1S1WSW8</accession>
<reference evidence="1 2" key="1">
    <citation type="submission" date="2016-09" db="EMBL/GenBank/DDBJ databases">
        <title>Chromobacterium muskegensis sp. nov., an insecticidal bacterium isolated from Sphagnum bogs.</title>
        <authorList>
            <person name="Sparks M.E."/>
            <person name="Blackburn M.B."/>
            <person name="Gundersen-Rindal D.E."/>
            <person name="Mitchell A."/>
            <person name="Farrar R."/>
            <person name="Kuhar D."/>
        </authorList>
    </citation>
    <scope>NUCLEOTIDE SEQUENCE [LARGE SCALE GENOMIC DNA]</scope>
    <source>
        <strain evidence="1 2">37-2</strain>
    </source>
</reference>
<proteinExistence type="predicted"/>
<comment type="caution">
    <text evidence="1">The sequence shown here is derived from an EMBL/GenBank/DDBJ whole genome shotgun (WGS) entry which is preliminary data.</text>
</comment>
<dbReference type="OrthoDB" id="9887158at2"/>
<protein>
    <submittedName>
        <fullName evidence="1">Uncharacterized protein</fullName>
    </submittedName>
</protein>
<dbReference type="AlphaFoldDB" id="A0A1S1WSW8"/>
<name>A0A1S1WSW8_9NEIS</name>
<evidence type="ECO:0000313" key="1">
    <source>
        <dbReference type="EMBL" id="OHX10293.1"/>
    </source>
</evidence>
<evidence type="ECO:0000313" key="2">
    <source>
        <dbReference type="Proteomes" id="UP000180088"/>
    </source>
</evidence>
<dbReference type="EMBL" id="MKCS01000004">
    <property type="protein sequence ID" value="OHX10293.1"/>
    <property type="molecule type" value="Genomic_DNA"/>
</dbReference>
<dbReference type="STRING" id="1903179.BI347_21095"/>
<sequence>MGKLINPFEWDKTTLRDVFEEAEATVNNQFDIVEMELADGRSVVMALIAGTSAQPIAQILREAKETASDVRAD</sequence>